<reference evidence="1" key="2">
    <citation type="journal article" date="2021" name="PeerJ">
        <title>Extensive microbial diversity within the chicken gut microbiome revealed by metagenomics and culture.</title>
        <authorList>
            <person name="Gilroy R."/>
            <person name="Ravi A."/>
            <person name="Getino M."/>
            <person name="Pursley I."/>
            <person name="Horton D.L."/>
            <person name="Alikhan N.F."/>
            <person name="Baker D."/>
            <person name="Gharbi K."/>
            <person name="Hall N."/>
            <person name="Watson M."/>
            <person name="Adriaenssens E.M."/>
            <person name="Foster-Nyarko E."/>
            <person name="Jarju S."/>
            <person name="Secka A."/>
            <person name="Antonio M."/>
            <person name="Oren A."/>
            <person name="Chaudhuri R.R."/>
            <person name="La Ragione R."/>
            <person name="Hildebrand F."/>
            <person name="Pallen M.J."/>
        </authorList>
    </citation>
    <scope>NUCLEOTIDE SEQUENCE</scope>
    <source>
        <strain evidence="1">G3-3990</strain>
    </source>
</reference>
<dbReference type="AlphaFoldDB" id="A0A9D9HRV2"/>
<gene>
    <name evidence="1" type="ORF">IAA73_00855</name>
</gene>
<proteinExistence type="predicted"/>
<accession>A0A9D9HRV2</accession>
<name>A0A9D9HRV2_9BACT</name>
<dbReference type="EMBL" id="JADIMG010000004">
    <property type="protein sequence ID" value="MBO8458875.1"/>
    <property type="molecule type" value="Genomic_DNA"/>
</dbReference>
<evidence type="ECO:0000313" key="1">
    <source>
        <dbReference type="EMBL" id="MBO8458875.1"/>
    </source>
</evidence>
<reference evidence="1" key="1">
    <citation type="submission" date="2020-10" db="EMBL/GenBank/DDBJ databases">
        <authorList>
            <person name="Gilroy R."/>
        </authorList>
    </citation>
    <scope>NUCLEOTIDE SEQUENCE</scope>
    <source>
        <strain evidence="1">G3-3990</strain>
    </source>
</reference>
<sequence>MVWFIVIAVVALLLIGVIAYFLSKKEPSSAPQEAKPVRDDGECCGAHAVCERDSLLTKTTKIEYYDDEELDALAGIAPDNYSESQIKQLEDVFYTLREKDVAGWLRSLQTRNIQLPDELREEALLIVSERRKA</sequence>
<evidence type="ECO:0000313" key="2">
    <source>
        <dbReference type="Proteomes" id="UP000823641"/>
    </source>
</evidence>
<organism evidence="1 2">
    <name type="scientific">Candidatus Gallipaludibacter merdavium</name>
    <dbReference type="NCBI Taxonomy" id="2840839"/>
    <lineage>
        <taxon>Bacteria</taxon>
        <taxon>Pseudomonadati</taxon>
        <taxon>Bacteroidota</taxon>
        <taxon>Bacteroidia</taxon>
        <taxon>Bacteroidales</taxon>
        <taxon>Candidatus Gallipaludibacter</taxon>
    </lineage>
</organism>
<dbReference type="Proteomes" id="UP000823641">
    <property type="component" value="Unassembled WGS sequence"/>
</dbReference>
<comment type="caution">
    <text evidence="1">The sequence shown here is derived from an EMBL/GenBank/DDBJ whole genome shotgun (WGS) entry which is preliminary data.</text>
</comment>
<protein>
    <submittedName>
        <fullName evidence="1">Phospholipase</fullName>
    </submittedName>
</protein>